<dbReference type="GO" id="GO:0000981">
    <property type="term" value="F:DNA-binding transcription factor activity, RNA polymerase II-specific"/>
    <property type="evidence" value="ECO:0007669"/>
    <property type="project" value="InterPro"/>
</dbReference>
<keyword evidence="1" id="KW-0539">Nucleus</keyword>
<feature type="region of interest" description="Disordered" evidence="2">
    <location>
        <begin position="523"/>
        <end position="551"/>
    </location>
</feature>
<organism evidence="4 5">
    <name type="scientific">Microdochium trichocladiopsis</name>
    <dbReference type="NCBI Taxonomy" id="1682393"/>
    <lineage>
        <taxon>Eukaryota</taxon>
        <taxon>Fungi</taxon>
        <taxon>Dikarya</taxon>
        <taxon>Ascomycota</taxon>
        <taxon>Pezizomycotina</taxon>
        <taxon>Sordariomycetes</taxon>
        <taxon>Xylariomycetidae</taxon>
        <taxon>Xylariales</taxon>
        <taxon>Microdochiaceae</taxon>
        <taxon>Microdochium</taxon>
    </lineage>
</organism>
<dbReference type="PANTHER" id="PTHR38791">
    <property type="entry name" value="ZN(II)2CYS6 TRANSCRIPTION FACTOR (EUROFUNG)-RELATED-RELATED"/>
    <property type="match status" value="1"/>
</dbReference>
<dbReference type="PROSITE" id="PS50048">
    <property type="entry name" value="ZN2_CY6_FUNGAL_2"/>
    <property type="match status" value="1"/>
</dbReference>
<dbReference type="Proteomes" id="UP000756346">
    <property type="component" value="Unassembled WGS sequence"/>
</dbReference>
<proteinExistence type="predicted"/>
<comment type="caution">
    <text evidence="4">The sequence shown here is derived from an EMBL/GenBank/DDBJ whole genome shotgun (WGS) entry which is preliminary data.</text>
</comment>
<dbReference type="AlphaFoldDB" id="A0A9P9BIA6"/>
<dbReference type="GeneID" id="70185297"/>
<evidence type="ECO:0000256" key="2">
    <source>
        <dbReference type="SAM" id="MobiDB-lite"/>
    </source>
</evidence>
<reference evidence="4" key="1">
    <citation type="journal article" date="2021" name="Nat. Commun.">
        <title>Genetic determinants of endophytism in the Arabidopsis root mycobiome.</title>
        <authorList>
            <person name="Mesny F."/>
            <person name="Miyauchi S."/>
            <person name="Thiergart T."/>
            <person name="Pickel B."/>
            <person name="Atanasova L."/>
            <person name="Karlsson M."/>
            <person name="Huettel B."/>
            <person name="Barry K.W."/>
            <person name="Haridas S."/>
            <person name="Chen C."/>
            <person name="Bauer D."/>
            <person name="Andreopoulos W."/>
            <person name="Pangilinan J."/>
            <person name="LaButti K."/>
            <person name="Riley R."/>
            <person name="Lipzen A."/>
            <person name="Clum A."/>
            <person name="Drula E."/>
            <person name="Henrissat B."/>
            <person name="Kohler A."/>
            <person name="Grigoriev I.V."/>
            <person name="Martin F.M."/>
            <person name="Hacquard S."/>
        </authorList>
    </citation>
    <scope>NUCLEOTIDE SEQUENCE</scope>
    <source>
        <strain evidence="4">MPI-CAGE-CH-0230</strain>
    </source>
</reference>
<evidence type="ECO:0000259" key="3">
    <source>
        <dbReference type="PROSITE" id="PS50048"/>
    </source>
</evidence>
<dbReference type="SMART" id="SM00066">
    <property type="entry name" value="GAL4"/>
    <property type="match status" value="1"/>
</dbReference>
<accession>A0A9P9BIA6</accession>
<dbReference type="Gene3D" id="4.10.240.10">
    <property type="entry name" value="Zn(2)-C6 fungal-type DNA-binding domain"/>
    <property type="match status" value="1"/>
</dbReference>
<dbReference type="InterPro" id="IPR053175">
    <property type="entry name" value="DHMBA_Reg_Transcription_Factor"/>
</dbReference>
<dbReference type="EMBL" id="JAGTJQ010000013">
    <property type="protein sequence ID" value="KAH7014208.1"/>
    <property type="molecule type" value="Genomic_DNA"/>
</dbReference>
<dbReference type="CDD" id="cd00067">
    <property type="entry name" value="GAL4"/>
    <property type="match status" value="1"/>
</dbReference>
<feature type="domain" description="Zn(2)-C6 fungal-type" evidence="3">
    <location>
        <begin position="9"/>
        <end position="37"/>
    </location>
</feature>
<sequence>MVYFGPSKGCLTCRQRRKKCDEARPSCGRCIKSRRTCRGYEDTDVNTFRPYIQSPATGPSQPSRQNNAPVYPSQYYKLLQVQQQAPTFISEGRRCTLPARVAPPGSTEIPEDFRGAEVTESARLQFALRGFFYDYCVITTNTQLSRGFLSNVELMTRELGLDSHLVKACEAVACAVHGKTLNRPNLVTMAETRYQDLLGELAQLIDYSKPRDEREPWLVAMLLGVYQIVHASEEDPGSHLAHSRGLAALLGIAHSPLALLQPSPMKTDRSPDATTLGALPLCSFFIAPSIDPSTDESLDGLALATHALWNRHQSLKHCLQSQTPTLETPLAIKDDAIALERRFQHWQQTRAPEFHPVASGDIPDLYGRILDVESPPAPEVGYWPGRVDSYFDHYVAGVWNVFRATRLLVLYLIITLEPGPASGSNHSRAAQATHRSAEAASPPSPPALRDHESSSGYTSTCSIVGGTSTALANATEDGKNPTALEHYTATGHQVVRDILSSIPYSLTDKLPVHMANACSQAAAPRAPAAVHEQETSSPAPPPPPPMDTGRVSGGLLLMHPLHVAINMPFVQEDVKAYMRRTLEWIGTKGGVGQAGILAKADGVLDLEYLSSSCLIIWAGFLG</sequence>
<dbReference type="OrthoDB" id="3525185at2759"/>
<dbReference type="RefSeq" id="XP_046005175.1">
    <property type="nucleotide sequence ID" value="XM_046155751.1"/>
</dbReference>
<feature type="compositionally biased region" description="Polar residues" evidence="2">
    <location>
        <begin position="422"/>
        <end position="434"/>
    </location>
</feature>
<dbReference type="SUPFAM" id="SSF57701">
    <property type="entry name" value="Zn2/Cys6 DNA-binding domain"/>
    <property type="match status" value="1"/>
</dbReference>
<dbReference type="GO" id="GO:0008270">
    <property type="term" value="F:zinc ion binding"/>
    <property type="evidence" value="ECO:0007669"/>
    <property type="project" value="InterPro"/>
</dbReference>
<dbReference type="InterPro" id="IPR036864">
    <property type="entry name" value="Zn2-C6_fun-type_DNA-bd_sf"/>
</dbReference>
<evidence type="ECO:0000313" key="4">
    <source>
        <dbReference type="EMBL" id="KAH7014208.1"/>
    </source>
</evidence>
<name>A0A9P9BIA6_9PEZI</name>
<keyword evidence="5" id="KW-1185">Reference proteome</keyword>
<evidence type="ECO:0000313" key="5">
    <source>
        <dbReference type="Proteomes" id="UP000756346"/>
    </source>
</evidence>
<feature type="region of interest" description="Disordered" evidence="2">
    <location>
        <begin position="421"/>
        <end position="460"/>
    </location>
</feature>
<dbReference type="Pfam" id="PF00172">
    <property type="entry name" value="Zn_clus"/>
    <property type="match status" value="1"/>
</dbReference>
<dbReference type="PROSITE" id="PS00463">
    <property type="entry name" value="ZN2_CY6_FUNGAL_1"/>
    <property type="match status" value="1"/>
</dbReference>
<protein>
    <recommendedName>
        <fullName evidence="3">Zn(2)-C6 fungal-type domain-containing protein</fullName>
    </recommendedName>
</protein>
<gene>
    <name evidence="4" type="ORF">B0I36DRAFT_338405</name>
</gene>
<evidence type="ECO:0000256" key="1">
    <source>
        <dbReference type="ARBA" id="ARBA00023242"/>
    </source>
</evidence>
<dbReference type="PANTHER" id="PTHR38791:SF5">
    <property type="entry name" value="TRANSCRIPTION FACTOR DBAG-RELATED"/>
    <property type="match status" value="1"/>
</dbReference>
<dbReference type="InterPro" id="IPR001138">
    <property type="entry name" value="Zn2Cys6_DnaBD"/>
</dbReference>